<sequence length="241" mass="24799">MVVNRRGTPSRARSHASSTTSQPRNRQRAAVAQGAPPSSVPAGSGQAAAGGIANIDPVVVAQIAAVGPALAAIAAVLSGQQPQGGTAQPEREPDEDSAAAEERQEDATGDRDASDKKKKNGKIDLRQNQGEDTSPIAQAQGAKETRNLHEASGRGQRGGGRAKEKPKNPGTFAGKSGIVCFECGGDGHTAAFHGKYLRNKPADEGIKEASAQLADADNSEEDEAVETVGADADDDENEDDE</sequence>
<feature type="compositionally biased region" description="Polar residues" evidence="1">
    <location>
        <begin position="126"/>
        <end position="137"/>
    </location>
</feature>
<feature type="region of interest" description="Disordered" evidence="1">
    <location>
        <begin position="207"/>
        <end position="241"/>
    </location>
</feature>
<dbReference type="AlphaFoldDB" id="A0A9W7CV80"/>
<feature type="region of interest" description="Disordered" evidence="1">
    <location>
        <begin position="1"/>
        <end position="49"/>
    </location>
</feature>
<organism evidence="2 3">
    <name type="scientific">Phytophthora fragariaefolia</name>
    <dbReference type="NCBI Taxonomy" id="1490495"/>
    <lineage>
        <taxon>Eukaryota</taxon>
        <taxon>Sar</taxon>
        <taxon>Stramenopiles</taxon>
        <taxon>Oomycota</taxon>
        <taxon>Peronosporomycetes</taxon>
        <taxon>Peronosporales</taxon>
        <taxon>Peronosporaceae</taxon>
        <taxon>Phytophthora</taxon>
    </lineage>
</organism>
<evidence type="ECO:0000313" key="2">
    <source>
        <dbReference type="EMBL" id="GMF44009.1"/>
    </source>
</evidence>
<protein>
    <submittedName>
        <fullName evidence="2">Unnamed protein product</fullName>
    </submittedName>
</protein>
<gene>
    <name evidence="2" type="ORF">Pfra01_001514700</name>
</gene>
<dbReference type="EMBL" id="BSXT01001623">
    <property type="protein sequence ID" value="GMF44009.1"/>
    <property type="molecule type" value="Genomic_DNA"/>
</dbReference>
<feature type="region of interest" description="Disordered" evidence="1">
    <location>
        <begin position="80"/>
        <end position="176"/>
    </location>
</feature>
<feature type="compositionally biased region" description="Low complexity" evidence="1">
    <location>
        <begin position="29"/>
        <end position="49"/>
    </location>
</feature>
<feature type="compositionally biased region" description="Basic and acidic residues" evidence="1">
    <location>
        <begin position="143"/>
        <end position="152"/>
    </location>
</feature>
<proteinExistence type="predicted"/>
<reference evidence="2" key="1">
    <citation type="submission" date="2023-04" db="EMBL/GenBank/DDBJ databases">
        <title>Phytophthora fragariaefolia NBRC 109709.</title>
        <authorList>
            <person name="Ichikawa N."/>
            <person name="Sato H."/>
            <person name="Tonouchi N."/>
        </authorList>
    </citation>
    <scope>NUCLEOTIDE SEQUENCE</scope>
    <source>
        <strain evidence="2">NBRC 109709</strain>
    </source>
</reference>
<dbReference type="OrthoDB" id="116720at2759"/>
<evidence type="ECO:0000256" key="1">
    <source>
        <dbReference type="SAM" id="MobiDB-lite"/>
    </source>
</evidence>
<keyword evidence="3" id="KW-1185">Reference proteome</keyword>
<feature type="compositionally biased region" description="Basic and acidic residues" evidence="1">
    <location>
        <begin position="100"/>
        <end position="125"/>
    </location>
</feature>
<name>A0A9W7CV80_9STRA</name>
<feature type="compositionally biased region" description="Acidic residues" evidence="1">
    <location>
        <begin position="217"/>
        <end position="241"/>
    </location>
</feature>
<evidence type="ECO:0000313" key="3">
    <source>
        <dbReference type="Proteomes" id="UP001165121"/>
    </source>
</evidence>
<dbReference type="Proteomes" id="UP001165121">
    <property type="component" value="Unassembled WGS sequence"/>
</dbReference>
<accession>A0A9W7CV80</accession>
<comment type="caution">
    <text evidence="2">The sequence shown here is derived from an EMBL/GenBank/DDBJ whole genome shotgun (WGS) entry which is preliminary data.</text>
</comment>